<gene>
    <name evidence="5" type="ORF">SAMN05192529_10339</name>
</gene>
<dbReference type="PANTHER" id="PTHR34106:SF1">
    <property type="entry name" value="1,4-BETA-MANNOSYL-N-ACETYLGLUCOSAMINE PHOSPHORYLASE"/>
    <property type="match status" value="1"/>
</dbReference>
<dbReference type="RefSeq" id="WP_091393761.1">
    <property type="nucleotide sequence ID" value="NZ_FNQY01000003.1"/>
</dbReference>
<sequence length="389" mass="44254">MSENFKKKLAQLKKQYEQLLTLENYPELFSNGIFTRYRHPVLTADHIPYFWKYDLNESTNPLLMERFGINGTFNAGAIKLNGKYLLMVRVEGKDRKSFFAVAESPNGVDNFRFWDFPVIMPGTIEDVNVYDMRLTQHEDGWIYGVFCTEKRDPTAPESDQSAAIAQCGIARTKDLKTWERLQDLKTTSPQQRNVVLHPEFVQGQYAFYTRPQDSFIQAGSGGGIGLGLTKSIENSDIQEEIIIDPRRYHTISEAKNGLGPAPIKTKYGWLHLAHGVRNTAAGLRYSLYAFMTDLQDITKVIHRPSGYLIAPEGTEYIGDVSNVVFSNGWILDDNNKVYIYYAAADSVMHVAESSVEQLIDYVRHTPEDSYYSAGQVNILTKIIEKNMQL</sequence>
<keyword evidence="2 4" id="KW-0808">Transferase</keyword>
<evidence type="ECO:0000313" key="5">
    <source>
        <dbReference type="EMBL" id="SDZ86676.1"/>
    </source>
</evidence>
<dbReference type="InterPro" id="IPR028583">
    <property type="entry name" value="Man_Glc_phosphorylase"/>
</dbReference>
<keyword evidence="6" id="KW-1185">Reference proteome</keyword>
<dbReference type="InterPro" id="IPR023296">
    <property type="entry name" value="Glyco_hydro_beta-prop_sf"/>
</dbReference>
<evidence type="ECO:0000256" key="4">
    <source>
        <dbReference type="HAMAP-Rule" id="MF_00928"/>
    </source>
</evidence>
<dbReference type="PIRSF" id="PIRSF016202">
    <property type="entry name" value="PH1107"/>
    <property type="match status" value="1"/>
</dbReference>
<dbReference type="GO" id="GO:0071555">
    <property type="term" value="P:cell wall organization"/>
    <property type="evidence" value="ECO:0007669"/>
    <property type="project" value="UniProtKB-KW"/>
</dbReference>
<dbReference type="HAMAP" id="MF_00928">
    <property type="entry name" value="Man_Glc_phosphorylase"/>
    <property type="match status" value="1"/>
</dbReference>
<dbReference type="STRING" id="551991.SAMN05192529_10339"/>
<evidence type="ECO:0000256" key="2">
    <source>
        <dbReference type="ARBA" id="ARBA00022679"/>
    </source>
</evidence>
<comment type="similarity">
    <text evidence="3 4">Belongs to the glycosyl hydrolase 130 family.</text>
</comment>
<dbReference type="EC" id="2.4.1.281" evidence="4"/>
<reference evidence="5 6" key="1">
    <citation type="submission" date="2016-10" db="EMBL/GenBank/DDBJ databases">
        <authorList>
            <person name="de Groot N.N."/>
        </authorList>
    </citation>
    <scope>NUCLEOTIDE SEQUENCE [LARGE SCALE GENOMIC DNA]</scope>
    <source>
        <strain evidence="5 6">Vu-144</strain>
    </source>
</reference>
<evidence type="ECO:0000256" key="3">
    <source>
        <dbReference type="ARBA" id="ARBA00024356"/>
    </source>
</evidence>
<organism evidence="5 6">
    <name type="scientific">Arachidicoccus rhizosphaerae</name>
    <dbReference type="NCBI Taxonomy" id="551991"/>
    <lineage>
        <taxon>Bacteria</taxon>
        <taxon>Pseudomonadati</taxon>
        <taxon>Bacteroidota</taxon>
        <taxon>Chitinophagia</taxon>
        <taxon>Chitinophagales</taxon>
        <taxon>Chitinophagaceae</taxon>
        <taxon>Arachidicoccus</taxon>
    </lineage>
</organism>
<comment type="function">
    <text evidence="4">Converts 4-O-beta-D-mannopyranosyl-D-glucopyranose (Man-Glc) to mannose 1-phosphate (Man1P) and glucose.</text>
</comment>
<dbReference type="SUPFAM" id="SSF75005">
    <property type="entry name" value="Arabinanase/levansucrase/invertase"/>
    <property type="match status" value="1"/>
</dbReference>
<proteinExistence type="inferred from homology"/>
<dbReference type="Pfam" id="PF04041">
    <property type="entry name" value="Glyco_hydro_130"/>
    <property type="match status" value="1"/>
</dbReference>
<dbReference type="PANTHER" id="PTHR34106">
    <property type="entry name" value="GLYCOSIDASE"/>
    <property type="match status" value="1"/>
</dbReference>
<dbReference type="Gene3D" id="2.115.10.20">
    <property type="entry name" value="Glycosyl hydrolase domain, family 43"/>
    <property type="match status" value="1"/>
</dbReference>
<dbReference type="Proteomes" id="UP000199041">
    <property type="component" value="Unassembled WGS sequence"/>
</dbReference>
<keyword evidence="4" id="KW-0961">Cell wall biogenesis/degradation</keyword>
<accession>A0A1H3WHP0</accession>
<evidence type="ECO:0000256" key="1">
    <source>
        <dbReference type="ARBA" id="ARBA00022676"/>
    </source>
</evidence>
<name>A0A1H3WHP0_9BACT</name>
<dbReference type="EMBL" id="FNQY01000003">
    <property type="protein sequence ID" value="SDZ86676.1"/>
    <property type="molecule type" value="Genomic_DNA"/>
</dbReference>
<dbReference type="OrthoDB" id="9775877at2"/>
<keyword evidence="4" id="KW-0119">Carbohydrate metabolism</keyword>
<evidence type="ECO:0000313" key="6">
    <source>
        <dbReference type="Proteomes" id="UP000199041"/>
    </source>
</evidence>
<dbReference type="InterPro" id="IPR007184">
    <property type="entry name" value="Mannoside_phosphorylase"/>
</dbReference>
<dbReference type="AlphaFoldDB" id="A0A1H3WHP0"/>
<keyword evidence="1 4" id="KW-0328">Glycosyltransferase</keyword>
<protein>
    <recommendedName>
        <fullName evidence="4">4-O-beta-D-mannosyl-D-glucose phosphorylase</fullName>
        <shortName evidence="4">MGP</shortName>
        <shortName evidence="4">Mannosylglucose phosphorylase</shortName>
        <ecNumber evidence="4">2.4.1.281</ecNumber>
    </recommendedName>
</protein>
<comment type="catalytic activity">
    <reaction evidence="4">
        <text>beta-D-mannosyl-(1-&gt;4)-D-glucose + phosphate = alpha-D-mannose 1-phosphate + D-glucose</text>
        <dbReference type="Rhea" id="RHEA:32531"/>
        <dbReference type="ChEBI" id="CHEBI:4167"/>
        <dbReference type="ChEBI" id="CHEBI:43474"/>
        <dbReference type="ChEBI" id="CHEBI:58409"/>
        <dbReference type="ChEBI" id="CHEBI:64351"/>
        <dbReference type="EC" id="2.4.1.281"/>
    </reaction>
</comment>
<dbReference type="GO" id="GO:0016758">
    <property type="term" value="F:hexosyltransferase activity"/>
    <property type="evidence" value="ECO:0007669"/>
    <property type="project" value="UniProtKB-UniRule"/>
</dbReference>
<dbReference type="GO" id="GO:0005975">
    <property type="term" value="P:carbohydrate metabolic process"/>
    <property type="evidence" value="ECO:0007669"/>
    <property type="project" value="UniProtKB-UniRule"/>
</dbReference>